<name>A0A2R8FCB2_9CHLA</name>
<dbReference type="AlphaFoldDB" id="A0A2R8FCB2"/>
<dbReference type="RefSeq" id="WP_108896840.1">
    <property type="nucleotide sequence ID" value="NZ_LT993738.1"/>
</dbReference>
<reference evidence="4" key="1">
    <citation type="submission" date="2017-11" db="EMBL/GenBank/DDBJ databases">
        <authorList>
            <person name="Seth-Smith MB H."/>
        </authorList>
    </citation>
    <scope>NUCLEOTIDE SEQUENCE [LARGE SCALE GENOMIC DNA]</scope>
</reference>
<gene>
    <name evidence="3" type="ORF">C10C_0754</name>
</gene>
<feature type="compositionally biased region" description="Basic and acidic residues" evidence="1">
    <location>
        <begin position="95"/>
        <end position="104"/>
    </location>
</feature>
<feature type="transmembrane region" description="Helical" evidence="2">
    <location>
        <begin position="6"/>
        <end position="23"/>
    </location>
</feature>
<dbReference type="KEGG" id="csee:C10C_0754"/>
<feature type="compositionally biased region" description="Polar residues" evidence="1">
    <location>
        <begin position="65"/>
        <end position="82"/>
    </location>
</feature>
<evidence type="ECO:0000256" key="2">
    <source>
        <dbReference type="SAM" id="Phobius"/>
    </source>
</evidence>
<proteinExistence type="predicted"/>
<evidence type="ECO:0000313" key="4">
    <source>
        <dbReference type="Proteomes" id="UP000244926"/>
    </source>
</evidence>
<protein>
    <submittedName>
        <fullName evidence="3">Uncharacterized protein</fullName>
    </submittedName>
</protein>
<keyword evidence="2" id="KW-0812">Transmembrane</keyword>
<dbReference type="NCBIfam" id="NF038014">
    <property type="entry name" value="Chlamy_inclu_1"/>
    <property type="match status" value="1"/>
</dbReference>
<dbReference type="EMBL" id="LT993738">
    <property type="protein sequence ID" value="SPN73897.1"/>
    <property type="molecule type" value="Genomic_DNA"/>
</dbReference>
<dbReference type="OrthoDB" id="17842at2"/>
<keyword evidence="2" id="KW-1133">Transmembrane helix</keyword>
<evidence type="ECO:0000313" key="3">
    <source>
        <dbReference type="EMBL" id="SPN73897.1"/>
    </source>
</evidence>
<accession>A0A2R8FCB2</accession>
<keyword evidence="2" id="KW-0472">Membrane</keyword>
<evidence type="ECO:0000256" key="1">
    <source>
        <dbReference type="SAM" id="MobiDB-lite"/>
    </source>
</evidence>
<feature type="region of interest" description="Disordered" evidence="1">
    <location>
        <begin position="61"/>
        <end position="119"/>
    </location>
</feature>
<organism evidence="3 4">
    <name type="scientific">Chlamydia serpentis</name>
    <dbReference type="NCBI Taxonomy" id="1967782"/>
    <lineage>
        <taxon>Bacteria</taxon>
        <taxon>Pseudomonadati</taxon>
        <taxon>Chlamydiota</taxon>
        <taxon>Chlamydiia</taxon>
        <taxon>Chlamydiales</taxon>
        <taxon>Chlamydiaceae</taxon>
        <taxon>Chlamydia/Chlamydophila group</taxon>
        <taxon>Chlamydia</taxon>
    </lineage>
</organism>
<dbReference type="Proteomes" id="UP000244926">
    <property type="component" value="Chromosome I"/>
</dbReference>
<sequence>MIKYLPYIISATFIHGLTFFLLFTSPLPKKPLSPIAFQEKLVTLKPKTPVNTLPPKTLSPIIMPSSITKTTQQDSKPSSQEILPTPLKQPIPKTISKESPKKLETSPVAKTQPPPKTPVTQISQTQLKALSDVAQALASHVDKIEKSDAALKDIAWTPTTQLTINSELETPQEEELCKLFQTYVVLPCTGYIRIKLVLAPNGNIEECVFLSDVSASDQQLLSKRIQAIPFQKFLEKYKVSKNISFHIKLLSNES</sequence>
<keyword evidence="4" id="KW-1185">Reference proteome</keyword>